<feature type="chain" id="PRO_5047529090" evidence="4">
    <location>
        <begin position="28"/>
        <end position="601"/>
    </location>
</feature>
<dbReference type="InterPro" id="IPR000184">
    <property type="entry name" value="Bac_surfAg_D15"/>
</dbReference>
<dbReference type="InterPro" id="IPR010827">
    <property type="entry name" value="BamA/TamA_POTRA"/>
</dbReference>
<dbReference type="Pfam" id="PF07244">
    <property type="entry name" value="POTRA"/>
    <property type="match status" value="1"/>
</dbReference>
<keyword evidence="3" id="KW-0472">Membrane</keyword>
<evidence type="ECO:0000259" key="5">
    <source>
        <dbReference type="Pfam" id="PF01103"/>
    </source>
</evidence>
<sequence length="601" mass="64454">MTGLGKWRAVILGCVVTCMALSPAALRALESSLSAPGASEDLREKLEEGSSVLNAEARGLDTPLELLSAALADYRTLVQILYDAGYFSPVVNIRLDGQEAADIDPLNTPGAVKSVNISVKTGPAFTFGTAEIGPLARDTELPADFAPGRPASTGTIQGAATAAVQGWRDVGHPKAAIGGQKITARHTQARLDAQIDVAEGQQLTFGTLHIRGDTRVRPESIYRIAGFPTGEVYSPAQVQQVGTRLRRTGTFSSVRITEYETANPDGSLDFDATFEDMPPRRLSFGAEISSNQGMDLSFAWYHRNVFRRAARFKFEAALRNIGGDEDIDGRVGMRLDMPDRLGPDDSMFYLAQWERRNREHYDISTLLLGIGARRAFSPTLFAEAYLAASDAKADDAFGDDRPFRYLLLPIRAEWDRRDNKVNPTRGFFLDGRFTPLLGISGTKSAARLYADGRTYFDVASNGNLVLAGRVQWGSAGGPALSEISPEYLFFSGGAGTVRGQPYESLGIPVGSEVAGGKSFLGLSAEVRGRVTESISLVGFYDYGMIGADAIVTGDSESHSGAGLGLRYDLGGFGPLRVDLALPVSGDTGDGLQFYIGIGQAF</sequence>
<feature type="domain" description="Bacterial surface antigen (D15)" evidence="5">
    <location>
        <begin position="344"/>
        <end position="601"/>
    </location>
</feature>
<dbReference type="Gene3D" id="2.40.160.50">
    <property type="entry name" value="membrane protein fhac: a member of the omp85/tpsb transporter family"/>
    <property type="match status" value="1"/>
</dbReference>
<dbReference type="PANTHER" id="PTHR12815">
    <property type="entry name" value="SORTING AND ASSEMBLY MACHINERY SAMM50 PROTEIN FAMILY MEMBER"/>
    <property type="match status" value="1"/>
</dbReference>
<name>A0ABT0Q3U2_9RHOB</name>
<dbReference type="Pfam" id="PF01103">
    <property type="entry name" value="Omp85"/>
    <property type="match status" value="1"/>
</dbReference>
<organism evidence="7 8">
    <name type="scientific">Ruegeria spongiae</name>
    <dbReference type="NCBI Taxonomy" id="2942209"/>
    <lineage>
        <taxon>Bacteria</taxon>
        <taxon>Pseudomonadati</taxon>
        <taxon>Pseudomonadota</taxon>
        <taxon>Alphaproteobacteria</taxon>
        <taxon>Rhodobacterales</taxon>
        <taxon>Roseobacteraceae</taxon>
        <taxon>Ruegeria</taxon>
    </lineage>
</organism>
<dbReference type="Proteomes" id="UP001203880">
    <property type="component" value="Unassembled WGS sequence"/>
</dbReference>
<dbReference type="Gene3D" id="3.10.20.310">
    <property type="entry name" value="membrane protein fhac"/>
    <property type="match status" value="1"/>
</dbReference>
<gene>
    <name evidence="7" type="ORF">M3P21_09910</name>
</gene>
<evidence type="ECO:0000313" key="8">
    <source>
        <dbReference type="Proteomes" id="UP001203880"/>
    </source>
</evidence>
<evidence type="ECO:0000313" key="7">
    <source>
        <dbReference type="EMBL" id="MCL6283843.1"/>
    </source>
</evidence>
<evidence type="ECO:0000256" key="3">
    <source>
        <dbReference type="ARBA" id="ARBA00023136"/>
    </source>
</evidence>
<evidence type="ECO:0000256" key="4">
    <source>
        <dbReference type="SAM" id="SignalP"/>
    </source>
</evidence>
<reference evidence="7" key="1">
    <citation type="submission" date="2022-05" db="EMBL/GenBank/DDBJ databases">
        <authorList>
            <person name="Park J.-S."/>
        </authorList>
    </citation>
    <scope>NUCLEOTIDE SEQUENCE</scope>
    <source>
        <strain evidence="7">2012CJ41-6</strain>
    </source>
</reference>
<keyword evidence="2" id="KW-1134">Transmembrane beta strand</keyword>
<dbReference type="PANTHER" id="PTHR12815:SF42">
    <property type="entry name" value="BACTERIAL SURFACE ANTIGEN (D15) DOMAIN-CONTAINING PROTEIN"/>
    <property type="match status" value="1"/>
</dbReference>
<proteinExistence type="predicted"/>
<accession>A0ABT0Q3U2</accession>
<dbReference type="EMBL" id="JAMFMB010000010">
    <property type="protein sequence ID" value="MCL6283843.1"/>
    <property type="molecule type" value="Genomic_DNA"/>
</dbReference>
<feature type="signal peptide" evidence="4">
    <location>
        <begin position="1"/>
        <end position="27"/>
    </location>
</feature>
<keyword evidence="4" id="KW-0732">Signal</keyword>
<comment type="subcellular location">
    <subcellularLocation>
        <location evidence="1">Membrane</location>
    </subcellularLocation>
</comment>
<dbReference type="InterPro" id="IPR039910">
    <property type="entry name" value="D15-like"/>
</dbReference>
<protein>
    <submittedName>
        <fullName evidence="7">BamA/TamA family outer membrane protein</fullName>
    </submittedName>
</protein>
<keyword evidence="8" id="KW-1185">Reference proteome</keyword>
<comment type="caution">
    <text evidence="7">The sequence shown here is derived from an EMBL/GenBank/DDBJ whole genome shotgun (WGS) entry which is preliminary data.</text>
</comment>
<evidence type="ECO:0000259" key="6">
    <source>
        <dbReference type="Pfam" id="PF07244"/>
    </source>
</evidence>
<dbReference type="RefSeq" id="WP_249709707.1">
    <property type="nucleotide sequence ID" value="NZ_JAMFMB010000010.1"/>
</dbReference>
<keyword evidence="2" id="KW-0812">Transmembrane</keyword>
<evidence type="ECO:0000256" key="2">
    <source>
        <dbReference type="ARBA" id="ARBA00022452"/>
    </source>
</evidence>
<evidence type="ECO:0000256" key="1">
    <source>
        <dbReference type="ARBA" id="ARBA00004370"/>
    </source>
</evidence>
<feature type="domain" description="POTRA" evidence="6">
    <location>
        <begin position="205"/>
        <end position="266"/>
    </location>
</feature>